<evidence type="ECO:0000313" key="2">
    <source>
        <dbReference type="EMBL" id="BAL84328.1"/>
    </source>
</evidence>
<dbReference type="Proteomes" id="UP000007887">
    <property type="component" value="Chromosome"/>
</dbReference>
<feature type="transmembrane region" description="Helical" evidence="1">
    <location>
        <begin position="62"/>
        <end position="95"/>
    </location>
</feature>
<dbReference type="PATRIC" id="fig|927704.6.peg.2706"/>
<name>I0GU91_SELRL</name>
<gene>
    <name evidence="2" type="ordered locus">SELR_26200</name>
</gene>
<dbReference type="Gene3D" id="1.10.1760.20">
    <property type="match status" value="1"/>
</dbReference>
<keyword evidence="1" id="KW-1133">Transmembrane helix</keyword>
<keyword evidence="1" id="KW-0472">Membrane</keyword>
<keyword evidence="1" id="KW-0812">Transmembrane</keyword>
<evidence type="ECO:0000256" key="1">
    <source>
        <dbReference type="SAM" id="Phobius"/>
    </source>
</evidence>
<feature type="transmembrane region" description="Helical" evidence="1">
    <location>
        <begin position="132"/>
        <end position="155"/>
    </location>
</feature>
<dbReference type="KEGG" id="sri:SELR_26200"/>
<dbReference type="AlphaFoldDB" id="I0GU91"/>
<accession>I0GU91</accession>
<dbReference type="HOGENOM" id="CLU_108933_1_1_9"/>
<evidence type="ECO:0008006" key="4">
    <source>
        <dbReference type="Google" id="ProtNLM"/>
    </source>
</evidence>
<dbReference type="EMBL" id="AP012292">
    <property type="protein sequence ID" value="BAL84328.1"/>
    <property type="molecule type" value="Genomic_DNA"/>
</dbReference>
<reference evidence="2 3" key="1">
    <citation type="submission" date="2011-10" db="EMBL/GenBank/DDBJ databases">
        <title>Whole genome sequence of Selenomonas ruminantium subsp. lactilytica TAM6421.</title>
        <authorList>
            <person name="Oguchi A."/>
            <person name="Ankai A."/>
            <person name="Kaneko J."/>
            <person name="Yamada-Narita S."/>
            <person name="Fukui S."/>
            <person name="Takahashi M."/>
            <person name="Onodera T."/>
            <person name="Kojima S."/>
            <person name="Fushimi T."/>
            <person name="Abe N."/>
            <person name="Kamio Y."/>
            <person name="Yamazaki S."/>
            <person name="Fujita N."/>
        </authorList>
    </citation>
    <scope>NUCLEOTIDE SEQUENCE [LARGE SCALE GENOMIC DNA]</scope>
    <source>
        <strain evidence="3">NBRC 103574 / TAM6421</strain>
    </source>
</reference>
<feature type="transmembrane region" description="Helical" evidence="1">
    <location>
        <begin position="102"/>
        <end position="126"/>
    </location>
</feature>
<dbReference type="InterPro" id="IPR010898">
    <property type="entry name" value="Hpre_diP_synth_I"/>
</dbReference>
<dbReference type="eggNOG" id="COG4769">
    <property type="taxonomic scope" value="Bacteria"/>
</dbReference>
<protein>
    <recommendedName>
        <fullName evidence="4">Heptaprenyl diphosphate synthase</fullName>
    </recommendedName>
</protein>
<proteinExistence type="predicted"/>
<evidence type="ECO:0000313" key="3">
    <source>
        <dbReference type="Proteomes" id="UP000007887"/>
    </source>
</evidence>
<dbReference type="PIRSF" id="PIRSF027391">
    <property type="entry name" value="Hpre_diP_synt_I"/>
    <property type="match status" value="1"/>
</dbReference>
<sequence>MMNLREQLHLALLTAISLVLFLVEGLIPLPFIAPGAKLGLANIVTVYALYTLPRTRDTLLLIYLRTLLAAFFGGGPAIFLFSIAGGLLSLLCMWLLKRTGRFSLLGVSAAGGFAHHLGQLFMAAYAADSLNIFRYLPVLGPCGIVTGLIIGWLAAKICHLAPDKHS</sequence>
<dbReference type="InterPro" id="IPR014535">
    <property type="entry name" value="Hpre_diP_synt_I"/>
</dbReference>
<dbReference type="Pfam" id="PF07456">
    <property type="entry name" value="Hpre_diP_synt_I"/>
    <property type="match status" value="1"/>
</dbReference>
<organism evidence="2 3">
    <name type="scientific">Selenomonas ruminantium subsp. lactilytica (strain NBRC 103574 / TAM6421)</name>
    <dbReference type="NCBI Taxonomy" id="927704"/>
    <lineage>
        <taxon>Bacteria</taxon>
        <taxon>Bacillati</taxon>
        <taxon>Bacillota</taxon>
        <taxon>Negativicutes</taxon>
        <taxon>Selenomonadales</taxon>
        <taxon>Selenomonadaceae</taxon>
        <taxon>Selenomonas</taxon>
    </lineage>
</organism>